<dbReference type="AlphaFoldDB" id="A0AAN7QBI6"/>
<dbReference type="SMART" id="SM00595">
    <property type="entry name" value="MADF"/>
    <property type="match status" value="1"/>
</dbReference>
<dbReference type="PROSITE" id="PS51029">
    <property type="entry name" value="MADF"/>
    <property type="match status" value="1"/>
</dbReference>
<evidence type="ECO:0000313" key="4">
    <source>
        <dbReference type="Proteomes" id="UP001353858"/>
    </source>
</evidence>
<comment type="caution">
    <text evidence="3">The sequence shown here is derived from an EMBL/GenBank/DDBJ whole genome shotgun (WGS) entry which is preliminary data.</text>
</comment>
<organism evidence="3 4">
    <name type="scientific">Aquatica leii</name>
    <dbReference type="NCBI Taxonomy" id="1421715"/>
    <lineage>
        <taxon>Eukaryota</taxon>
        <taxon>Metazoa</taxon>
        <taxon>Ecdysozoa</taxon>
        <taxon>Arthropoda</taxon>
        <taxon>Hexapoda</taxon>
        <taxon>Insecta</taxon>
        <taxon>Pterygota</taxon>
        <taxon>Neoptera</taxon>
        <taxon>Endopterygota</taxon>
        <taxon>Coleoptera</taxon>
        <taxon>Polyphaga</taxon>
        <taxon>Elateriformia</taxon>
        <taxon>Elateroidea</taxon>
        <taxon>Lampyridae</taxon>
        <taxon>Luciolinae</taxon>
        <taxon>Aquatica</taxon>
    </lineage>
</organism>
<feature type="region of interest" description="Disordered" evidence="1">
    <location>
        <begin position="126"/>
        <end position="184"/>
    </location>
</feature>
<evidence type="ECO:0000259" key="2">
    <source>
        <dbReference type="PROSITE" id="PS51029"/>
    </source>
</evidence>
<feature type="domain" description="MADF" evidence="2">
    <location>
        <begin position="23"/>
        <end position="121"/>
    </location>
</feature>
<reference evidence="4" key="1">
    <citation type="submission" date="2023-01" db="EMBL/GenBank/DDBJ databases">
        <title>Key to firefly adult light organ development and bioluminescence: homeobox transcription factors regulate luciferase expression and transportation to peroxisome.</title>
        <authorList>
            <person name="Fu X."/>
        </authorList>
    </citation>
    <scope>NUCLEOTIDE SEQUENCE [LARGE SCALE GENOMIC DNA]</scope>
</reference>
<proteinExistence type="predicted"/>
<accession>A0AAN7QBI6</accession>
<dbReference type="Pfam" id="PF10545">
    <property type="entry name" value="MADF_DNA_bdg"/>
    <property type="match status" value="1"/>
</dbReference>
<dbReference type="Proteomes" id="UP001353858">
    <property type="component" value="Unassembled WGS sequence"/>
</dbReference>
<dbReference type="PANTHER" id="PTHR21505:SF8">
    <property type="entry name" value="DPT-YFP REPRESSOR BY OVEREXPRESSION, ISOFORM D-RELATED"/>
    <property type="match status" value="1"/>
</dbReference>
<protein>
    <recommendedName>
        <fullName evidence="2">MADF domain-containing protein</fullName>
    </recommendedName>
</protein>
<dbReference type="EMBL" id="JARPUR010000001">
    <property type="protein sequence ID" value="KAK4886925.1"/>
    <property type="molecule type" value="Genomic_DNA"/>
</dbReference>
<evidence type="ECO:0000256" key="1">
    <source>
        <dbReference type="SAM" id="MobiDB-lite"/>
    </source>
</evidence>
<evidence type="ECO:0000313" key="3">
    <source>
        <dbReference type="EMBL" id="KAK4886925.1"/>
    </source>
</evidence>
<name>A0AAN7QBI6_9COLE</name>
<gene>
    <name evidence="3" type="ORF">RN001_003196</name>
</gene>
<keyword evidence="4" id="KW-1185">Reference proteome</keyword>
<sequence>MDDQILDTELVEEEENAKEVMQQFIELYETLPELWNSKSTMYMNKTKRNQALDKLLVFYKNINKNAKRKDIRKKINTLRSNFRRELKKVLSSKRFGAGAEDVYKPTAWTFYALRFLKNNETPTTCYESSDKISSDGTNIEPEVNDAGNKQPFPFQEMPTHSRSSIDPVPPPRIKKSRVVGPLTK</sequence>
<dbReference type="InterPro" id="IPR006578">
    <property type="entry name" value="MADF-dom"/>
</dbReference>
<dbReference type="PANTHER" id="PTHR21505">
    <property type="entry name" value="MADF DOMAIN-CONTAINING PROTEIN-RELATED"/>
    <property type="match status" value="1"/>
</dbReference>